<dbReference type="RefSeq" id="XP_028150796.1">
    <property type="nucleotide sequence ID" value="XM_028294995.1"/>
</dbReference>
<evidence type="ECO:0000313" key="2">
    <source>
        <dbReference type="RefSeq" id="XP_028150796.1"/>
    </source>
</evidence>
<gene>
    <name evidence="2 3" type="primary">LOC114344146</name>
</gene>
<evidence type="ECO:0000256" key="1">
    <source>
        <dbReference type="SAM" id="MobiDB-lite"/>
    </source>
</evidence>
<proteinExistence type="predicted"/>
<dbReference type="RefSeq" id="XP_028150797.1">
    <property type="nucleotide sequence ID" value="XM_028294996.1"/>
</dbReference>
<dbReference type="AlphaFoldDB" id="A0A6P7GLL0"/>
<sequence length="266" mass="31921">MKRSRNEHNSSQEEQEFLRESKLVARSPQHKEKVKQPEPSMDEIKQMLRDLKKDLHEDMAQIKREIQNDIREMREDIKDTKKELQKNREEMKSMAKEITQMKEEWTREKEELHNKIKEVEDKMERMEKQKIRNNLTITGLPTNTDNEDTLEEALEKMFQTELLLKTKIRRAQKIGQDRCIVEMVEWNDKIKILQGKAKLKGKDIFIDSELTRNEQKIQKNIRDIAREEKKKGAIVKVGYQKLEVNGKKMKWDHRSQKLTEANKLKN</sequence>
<reference evidence="2 3" key="1">
    <citation type="submission" date="2025-04" db="UniProtKB">
        <authorList>
            <consortium name="RefSeq"/>
        </authorList>
    </citation>
    <scope>IDENTIFICATION</scope>
    <source>
        <tissue evidence="2 3">Whole insect</tissue>
    </source>
</reference>
<protein>
    <submittedName>
        <fullName evidence="2">Uncharacterized protein PF11_0207-like isoform X1</fullName>
    </submittedName>
    <submittedName>
        <fullName evidence="3">Uncharacterized protein PF11_0207-like isoform X2</fullName>
    </submittedName>
</protein>
<evidence type="ECO:0000313" key="3">
    <source>
        <dbReference type="RefSeq" id="XP_028150797.1"/>
    </source>
</evidence>
<accession>A0A6P7GLL0</accession>
<feature type="region of interest" description="Disordered" evidence="1">
    <location>
        <begin position="1"/>
        <end position="43"/>
    </location>
</feature>
<name>A0A6P7GLL0_DIAVI</name>
<organism evidence="2">
    <name type="scientific">Diabrotica virgifera virgifera</name>
    <name type="common">western corn rootworm</name>
    <dbReference type="NCBI Taxonomy" id="50390"/>
    <lineage>
        <taxon>Eukaryota</taxon>
        <taxon>Metazoa</taxon>
        <taxon>Ecdysozoa</taxon>
        <taxon>Arthropoda</taxon>
        <taxon>Hexapoda</taxon>
        <taxon>Insecta</taxon>
        <taxon>Pterygota</taxon>
        <taxon>Neoptera</taxon>
        <taxon>Endopterygota</taxon>
        <taxon>Coleoptera</taxon>
        <taxon>Polyphaga</taxon>
        <taxon>Cucujiformia</taxon>
        <taxon>Chrysomeloidea</taxon>
        <taxon>Chrysomelidae</taxon>
        <taxon>Galerucinae</taxon>
        <taxon>Diabroticina</taxon>
        <taxon>Diabroticites</taxon>
        <taxon>Diabrotica</taxon>
    </lineage>
</organism>